<name>X1GWT1_9ZZZZ</name>
<gene>
    <name evidence="1" type="ORF">S03H2_12203</name>
</gene>
<evidence type="ECO:0008006" key="2">
    <source>
        <dbReference type="Google" id="ProtNLM"/>
    </source>
</evidence>
<evidence type="ECO:0000313" key="1">
    <source>
        <dbReference type="EMBL" id="GAH46059.1"/>
    </source>
</evidence>
<sequence>WRLDDEIKSTEREDLIKGFIDDIRLYKVVVHNITHRNIVKTDDVWTNSITPNPSYQPQIVEQIVCPTCGKPFEKIIHRRKPRVGPVDVLVLSVCLELRNSYGNIYLFSSDNHMLKVARKLKIKTCDPEASPELPF</sequence>
<dbReference type="EMBL" id="BARU01006216">
    <property type="protein sequence ID" value="GAH46059.1"/>
    <property type="molecule type" value="Genomic_DNA"/>
</dbReference>
<comment type="caution">
    <text evidence="1">The sequence shown here is derived from an EMBL/GenBank/DDBJ whole genome shotgun (WGS) entry which is preliminary data.</text>
</comment>
<proteinExistence type="predicted"/>
<protein>
    <recommendedName>
        <fullName evidence="2">PIN domain-containing protein</fullName>
    </recommendedName>
</protein>
<feature type="non-terminal residue" evidence="1">
    <location>
        <position position="1"/>
    </location>
</feature>
<accession>X1GWT1</accession>
<organism evidence="1">
    <name type="scientific">marine sediment metagenome</name>
    <dbReference type="NCBI Taxonomy" id="412755"/>
    <lineage>
        <taxon>unclassified sequences</taxon>
        <taxon>metagenomes</taxon>
        <taxon>ecological metagenomes</taxon>
    </lineage>
</organism>
<dbReference type="AlphaFoldDB" id="X1GWT1"/>
<reference evidence="1" key="1">
    <citation type="journal article" date="2014" name="Front. Microbiol.">
        <title>High frequency of phylogenetically diverse reductive dehalogenase-homologous genes in deep subseafloor sedimentary metagenomes.</title>
        <authorList>
            <person name="Kawai M."/>
            <person name="Futagami T."/>
            <person name="Toyoda A."/>
            <person name="Takaki Y."/>
            <person name="Nishi S."/>
            <person name="Hori S."/>
            <person name="Arai W."/>
            <person name="Tsubouchi T."/>
            <person name="Morono Y."/>
            <person name="Uchiyama I."/>
            <person name="Ito T."/>
            <person name="Fujiyama A."/>
            <person name="Inagaki F."/>
            <person name="Takami H."/>
        </authorList>
    </citation>
    <scope>NUCLEOTIDE SEQUENCE</scope>
    <source>
        <strain evidence="1">Expedition CK06-06</strain>
    </source>
</reference>